<dbReference type="eggNOG" id="COG1361">
    <property type="taxonomic scope" value="Bacteria"/>
</dbReference>
<dbReference type="eggNOG" id="COG2304">
    <property type="taxonomic scope" value="Bacteria"/>
</dbReference>
<sequence>MNRAIRLSRARAPRRRLPAAAVVTALTVVTVVPAVLTAPAAGAAVATDGDARFPSVQWITWGASGEDLVPDGSGRISTTETIEIGDEEIVVSCTIDDLVRTRGSDSVSGSGGRLIEAYASGTWRGDGLDELYHSGGTGTSNTLVAGLAAIHNANTVNFDFACDAALVTAAGTTPIELAGLVLASAESSVSASGFTENVGATISSAGTWRILDRTRGVDCTNDTYAQLTSAGGNQTLSLRGAADTTCESSTAGMAPNPMAVAFMDGVSAATDVTLEGRGKEAIALGVVIDVDFGDAPSTYGAAAALSQASFTGGEPEPYTSGTGQGIFTMTLAEQLAPTLRLGATVDFDGVAQPSADAAADDAKGSDDEDGVTLAAGYDVEPDGTFTVTDVACHATAADEGHVAGWIDLDGDGAFDASERSTVVECPAGGGMVDLTFTAPATAPGLATQETFARFRIAPTVAELTPEGFSSAGEVEDYAITMEWPATPGMSLTKSHTGGEVAVGDTLTFDLAFANTGNVPLNDVVVSDPTAVTAGCSWASVAAHSTVHCTASHVVTSADAARGYVLNTATAEADDEDSSPLTPVTSTVTVHAPASAADDADVTSVDIALTRGAAEGVLINDIGGDLEVTGHLPVSGGGALAIAADGGYAYTPAPGFSGIVSADYSIQDADGATDTATLTITVTPTADADSGTTPVDTPLRWSAADLLDGDRGSSLGVTSVTDPTRGTVALSSGDVVYAPAAGYSGPDAFTYTVTDSAGQTATATVSVDVTPVAVADSDATEAGTPITRAAAEGVLADDAGTGLTVSGSVALPPAQGTLAIATDGGYTYTPAAGFSGTASTTYTAVDASGQTATSTLTVTVTPVAGPDAGTTVAGTPLVLTQAQLIDDDEGSALEVVTATHGTHGTVVVDSAGAATYTPDAGFSGTDSFTYTVEDAAGQRVAATVTVTVTPSAVDDVAGTPASTPLSRGAGGGVLANDEGTALTVVGSTPIPADEGTLTLHADGSYDYVPPAAFSGTVVTTYTVEDGAGQRTSATLTIAVDVAAVDDADATTAGTALTRSALGGVLRNDLGTALTVVDHEALAAEAGTLAIASDGSYTFAPAAGFSGIVAADYTIEDAEGRRATATLTIDVTPVAADDADRTSAGTAVSRGADAGVLLNDSGTDLDVVAHDGLAVGVGELSIAADGAYTFVPAAGFSGTASAQYTVEDAAGQRTTAVLTVVVTPVAADDEAATESGVPVTFTVGDLTGDDEGTALRIVAVTDGAHGTVTIGADGSVTYTPDDGFFGEDSFTYTVEDHEGGTTTATVVVVVAAPAVAGVDGSADEADAADAATEGDPVDDVDEEPLLSATGADVASALAWMALLLGAGATALLAARRRTAA</sequence>
<dbReference type="Gene3D" id="2.60.40.2810">
    <property type="match status" value="4"/>
</dbReference>
<evidence type="ECO:0000256" key="2">
    <source>
        <dbReference type="SAM" id="Phobius"/>
    </source>
</evidence>
<dbReference type="InterPro" id="IPR040683">
    <property type="entry name" value="CshA_NR2"/>
</dbReference>
<dbReference type="Pfam" id="PF20009">
    <property type="entry name" value="GEVED"/>
    <property type="match status" value="1"/>
</dbReference>
<dbReference type="Pfam" id="PF17963">
    <property type="entry name" value="Big_9"/>
    <property type="match status" value="8"/>
</dbReference>
<protein>
    <submittedName>
        <fullName evidence="6">Uncharacterized protein</fullName>
    </submittedName>
</protein>
<organism evidence="6 7">
    <name type="scientific">Demequina mangrovi</name>
    <dbReference type="NCBI Taxonomy" id="1043493"/>
    <lineage>
        <taxon>Bacteria</taxon>
        <taxon>Bacillati</taxon>
        <taxon>Actinomycetota</taxon>
        <taxon>Actinomycetes</taxon>
        <taxon>Micrococcales</taxon>
        <taxon>Demequinaceae</taxon>
        <taxon>Demequina</taxon>
    </lineage>
</organism>
<evidence type="ECO:0000313" key="6">
    <source>
        <dbReference type="EMBL" id="SEJ34648.1"/>
    </source>
</evidence>
<dbReference type="OrthoDB" id="3795101at2"/>
<dbReference type="NCBIfam" id="TIGR01451">
    <property type="entry name" value="B_ant_repeat"/>
    <property type="match status" value="1"/>
</dbReference>
<dbReference type="InterPro" id="IPR045474">
    <property type="entry name" value="GEVED"/>
</dbReference>
<dbReference type="STRING" id="1043493.SAMN05421637_1499"/>
<dbReference type="RefSeq" id="WP_042215107.1">
    <property type="nucleotide sequence ID" value="NZ_BBLU01000008.1"/>
</dbReference>
<dbReference type="Gene3D" id="2.60.40.3440">
    <property type="match status" value="3"/>
</dbReference>
<evidence type="ECO:0000259" key="5">
    <source>
        <dbReference type="Pfam" id="PF24346"/>
    </source>
</evidence>
<dbReference type="Proteomes" id="UP000183315">
    <property type="component" value="Unassembled WGS sequence"/>
</dbReference>
<reference evidence="7" key="1">
    <citation type="submission" date="2016-10" db="EMBL/GenBank/DDBJ databases">
        <authorList>
            <person name="Varghese N."/>
        </authorList>
    </citation>
    <scope>NUCLEOTIDE SEQUENCE [LARGE SCALE GENOMIC DNA]</scope>
    <source>
        <strain evidence="7">DSM 24868</strain>
    </source>
</reference>
<feature type="transmembrane region" description="Helical" evidence="2">
    <location>
        <begin position="1354"/>
        <end position="1372"/>
    </location>
</feature>
<evidence type="ECO:0000259" key="4">
    <source>
        <dbReference type="Pfam" id="PF20009"/>
    </source>
</evidence>
<feature type="domain" description="DUF7507" evidence="5">
    <location>
        <begin position="486"/>
        <end position="580"/>
    </location>
</feature>
<feature type="domain" description="Surface adhesin CshA non-repetitive" evidence="3">
    <location>
        <begin position="55"/>
        <end position="287"/>
    </location>
</feature>
<dbReference type="NCBIfam" id="NF012211">
    <property type="entry name" value="tand_rpt_95"/>
    <property type="match status" value="8"/>
</dbReference>
<keyword evidence="2" id="KW-0472">Membrane</keyword>
<dbReference type="EMBL" id="FNZI01000003">
    <property type="protein sequence ID" value="SEJ34648.1"/>
    <property type="molecule type" value="Genomic_DNA"/>
</dbReference>
<keyword evidence="2" id="KW-0812">Transmembrane</keyword>
<evidence type="ECO:0000256" key="1">
    <source>
        <dbReference type="SAM" id="MobiDB-lite"/>
    </source>
</evidence>
<evidence type="ECO:0000313" key="7">
    <source>
        <dbReference type="Proteomes" id="UP000183315"/>
    </source>
</evidence>
<evidence type="ECO:0000259" key="3">
    <source>
        <dbReference type="Pfam" id="PF18651"/>
    </source>
</evidence>
<dbReference type="Pfam" id="PF24346">
    <property type="entry name" value="DUF7507"/>
    <property type="match status" value="1"/>
</dbReference>
<proteinExistence type="predicted"/>
<dbReference type="InterPro" id="IPR047589">
    <property type="entry name" value="DUF11_rpt"/>
</dbReference>
<dbReference type="Pfam" id="PF18651">
    <property type="entry name" value="CshA_NR2"/>
    <property type="match status" value="1"/>
</dbReference>
<keyword evidence="2" id="KW-1133">Transmembrane helix</keyword>
<name>A0A1H6Y015_9MICO</name>
<dbReference type="eggNOG" id="COG2911">
    <property type="taxonomic scope" value="Bacteria"/>
</dbReference>
<dbReference type="InterPro" id="IPR055354">
    <property type="entry name" value="DUF7507"/>
</dbReference>
<keyword evidence="7" id="KW-1185">Reference proteome</keyword>
<feature type="region of interest" description="Disordered" evidence="1">
    <location>
        <begin position="1318"/>
        <end position="1337"/>
    </location>
</feature>
<accession>A0A1H6Y015</accession>
<gene>
    <name evidence="6" type="ORF">SAMN05421637_1499</name>
</gene>
<feature type="domain" description="GEVED" evidence="4">
    <location>
        <begin position="402"/>
        <end position="480"/>
    </location>
</feature>